<reference evidence="1" key="1">
    <citation type="submission" date="2020-11" db="EMBL/GenBank/DDBJ databases">
        <authorList>
            <consortium name="DOE Joint Genome Institute"/>
            <person name="Ahrendt S."/>
            <person name="Riley R."/>
            <person name="Andreopoulos W."/>
            <person name="Labutti K."/>
            <person name="Pangilinan J."/>
            <person name="Ruiz-Duenas F.J."/>
            <person name="Barrasa J.M."/>
            <person name="Sanchez-Garcia M."/>
            <person name="Camarero S."/>
            <person name="Miyauchi S."/>
            <person name="Serrano A."/>
            <person name="Linde D."/>
            <person name="Babiker R."/>
            <person name="Drula E."/>
            <person name="Ayuso-Fernandez I."/>
            <person name="Pacheco R."/>
            <person name="Padilla G."/>
            <person name="Ferreira P."/>
            <person name="Barriuso J."/>
            <person name="Kellner H."/>
            <person name="Castanera R."/>
            <person name="Alfaro M."/>
            <person name="Ramirez L."/>
            <person name="Pisabarro A.G."/>
            <person name="Kuo A."/>
            <person name="Tritt A."/>
            <person name="Lipzen A."/>
            <person name="He G."/>
            <person name="Yan M."/>
            <person name="Ng V."/>
            <person name="Cullen D."/>
            <person name="Martin F."/>
            <person name="Rosso M.-N."/>
            <person name="Henrissat B."/>
            <person name="Hibbett D."/>
            <person name="Martinez A.T."/>
            <person name="Grigoriev I.V."/>
        </authorList>
    </citation>
    <scope>NUCLEOTIDE SEQUENCE</scope>
    <source>
        <strain evidence="1">CBS 506.95</strain>
    </source>
</reference>
<keyword evidence="2" id="KW-1185">Reference proteome</keyword>
<accession>A0A9P6ESA4</accession>
<sequence length="93" mass="10445">MSCHDSAVSKIFKRSKLGVTSRSTAKRRLTSYWKPTSLVPISESRNKSALWSRSDQKGCGSGSLWMGHSLRQEVVVILVTSDWGRCCQIRVDE</sequence>
<gene>
    <name evidence="1" type="ORF">CPB83DRAFT_417164</name>
</gene>
<evidence type="ECO:0000313" key="2">
    <source>
        <dbReference type="Proteomes" id="UP000807306"/>
    </source>
</evidence>
<comment type="caution">
    <text evidence="1">The sequence shown here is derived from an EMBL/GenBank/DDBJ whole genome shotgun (WGS) entry which is preliminary data.</text>
</comment>
<protein>
    <submittedName>
        <fullName evidence="1">Uncharacterized protein</fullName>
    </submittedName>
</protein>
<evidence type="ECO:0000313" key="1">
    <source>
        <dbReference type="EMBL" id="KAF9533952.1"/>
    </source>
</evidence>
<proteinExistence type="predicted"/>
<name>A0A9P6ESA4_9AGAR</name>
<dbReference type="EMBL" id="MU157827">
    <property type="protein sequence ID" value="KAF9533952.1"/>
    <property type="molecule type" value="Genomic_DNA"/>
</dbReference>
<dbReference type="Proteomes" id="UP000807306">
    <property type="component" value="Unassembled WGS sequence"/>
</dbReference>
<organism evidence="1 2">
    <name type="scientific">Crepidotus variabilis</name>
    <dbReference type="NCBI Taxonomy" id="179855"/>
    <lineage>
        <taxon>Eukaryota</taxon>
        <taxon>Fungi</taxon>
        <taxon>Dikarya</taxon>
        <taxon>Basidiomycota</taxon>
        <taxon>Agaricomycotina</taxon>
        <taxon>Agaricomycetes</taxon>
        <taxon>Agaricomycetidae</taxon>
        <taxon>Agaricales</taxon>
        <taxon>Agaricineae</taxon>
        <taxon>Crepidotaceae</taxon>
        <taxon>Crepidotus</taxon>
    </lineage>
</organism>
<dbReference type="AlphaFoldDB" id="A0A9P6ESA4"/>